<name>A0A6F8T1Y1_9GAMM</name>
<dbReference type="Proteomes" id="UP000502894">
    <property type="component" value="Chromosome"/>
</dbReference>
<dbReference type="EMBL" id="AP022839">
    <property type="protein sequence ID" value="BCA94439.1"/>
    <property type="molecule type" value="Genomic_DNA"/>
</dbReference>
<evidence type="ECO:0000313" key="2">
    <source>
        <dbReference type="Proteomes" id="UP000502894"/>
    </source>
</evidence>
<sequence>MFYRLLVNYLRIKLLRVILSRVMGSRFVKSKNLKNISILAFGLELLSSYMFKPGKK</sequence>
<dbReference type="AlphaFoldDB" id="A0A6F8T1Y1"/>
<dbReference type="KEGG" id="lant:TUM19329_08000"/>
<evidence type="ECO:0000313" key="1">
    <source>
        <dbReference type="EMBL" id="BCA94439.1"/>
    </source>
</evidence>
<keyword evidence="2" id="KW-1185">Reference proteome</keyword>
<accession>A0A6F8T1Y1</accession>
<organism evidence="1 2">
    <name type="scientific">Legionella antarctica</name>
    <dbReference type="NCBI Taxonomy" id="2708020"/>
    <lineage>
        <taxon>Bacteria</taxon>
        <taxon>Pseudomonadati</taxon>
        <taxon>Pseudomonadota</taxon>
        <taxon>Gammaproteobacteria</taxon>
        <taxon>Legionellales</taxon>
        <taxon>Legionellaceae</taxon>
        <taxon>Legionella</taxon>
    </lineage>
</organism>
<reference evidence="1" key="1">
    <citation type="journal article" date="2020" name="Microbiol. Resour. Announc.">
        <title>Complete Genome Sequence of Novel Psychrotolerant Legionella Strain TUM19329, Isolated from Antarctic Lake Sediment.</title>
        <authorList>
            <person name="Shimada S."/>
            <person name="Nakai R."/>
            <person name="Aoki K."/>
            <person name="Shimoeda N."/>
            <person name="Ohno G."/>
            <person name="Miyazaki Y."/>
            <person name="Kudoh S."/>
            <person name="Imura S."/>
            <person name="Watanabe K."/>
            <person name="Ishii Y."/>
            <person name="Tateda K."/>
        </authorList>
    </citation>
    <scope>NUCLEOTIDE SEQUENCE [LARGE SCALE GENOMIC DNA]</scope>
    <source>
        <strain evidence="1">TUM19329</strain>
    </source>
</reference>
<gene>
    <name evidence="1" type="ORF">TUM19329_08000</name>
</gene>
<protein>
    <submittedName>
        <fullName evidence="1">Uncharacterized protein</fullName>
    </submittedName>
</protein>
<proteinExistence type="predicted"/>